<accession>A0AAV1Y5P2</accession>
<reference evidence="2 3" key="1">
    <citation type="submission" date="2024-03" db="EMBL/GenBank/DDBJ databases">
        <authorList>
            <person name="Martinez-Hernandez J."/>
        </authorList>
    </citation>
    <scope>NUCLEOTIDE SEQUENCE [LARGE SCALE GENOMIC DNA]</scope>
</reference>
<evidence type="ECO:0000256" key="1">
    <source>
        <dbReference type="SAM" id="MobiDB-lite"/>
    </source>
</evidence>
<sequence length="104" mass="12123">MMTVIVTQQVAERTQAGYKRVLTKQPKGKRNKKKKNTDIIKRVKTQTPIQISQQFKKSNKRGKHETAEPDPIRNTNQEFQVSPHIIENSVPVVHNKHPNIYIRQ</sequence>
<dbReference type="Proteomes" id="UP001497480">
    <property type="component" value="Unassembled WGS sequence"/>
</dbReference>
<feature type="compositionally biased region" description="Polar residues" evidence="1">
    <location>
        <begin position="45"/>
        <end position="56"/>
    </location>
</feature>
<dbReference type="AlphaFoldDB" id="A0AAV1Y5P2"/>
<proteinExistence type="predicted"/>
<evidence type="ECO:0000313" key="3">
    <source>
        <dbReference type="Proteomes" id="UP001497480"/>
    </source>
</evidence>
<protein>
    <submittedName>
        <fullName evidence="2">Uncharacterized protein</fullName>
    </submittedName>
</protein>
<comment type="caution">
    <text evidence="2">The sequence shown here is derived from an EMBL/GenBank/DDBJ whole genome shotgun (WGS) entry which is preliminary data.</text>
</comment>
<feature type="compositionally biased region" description="Basic residues" evidence="1">
    <location>
        <begin position="26"/>
        <end position="35"/>
    </location>
</feature>
<organism evidence="2 3">
    <name type="scientific">Lupinus luteus</name>
    <name type="common">European yellow lupine</name>
    <dbReference type="NCBI Taxonomy" id="3873"/>
    <lineage>
        <taxon>Eukaryota</taxon>
        <taxon>Viridiplantae</taxon>
        <taxon>Streptophyta</taxon>
        <taxon>Embryophyta</taxon>
        <taxon>Tracheophyta</taxon>
        <taxon>Spermatophyta</taxon>
        <taxon>Magnoliopsida</taxon>
        <taxon>eudicotyledons</taxon>
        <taxon>Gunneridae</taxon>
        <taxon>Pentapetalae</taxon>
        <taxon>rosids</taxon>
        <taxon>fabids</taxon>
        <taxon>Fabales</taxon>
        <taxon>Fabaceae</taxon>
        <taxon>Papilionoideae</taxon>
        <taxon>50 kb inversion clade</taxon>
        <taxon>genistoids sensu lato</taxon>
        <taxon>core genistoids</taxon>
        <taxon>Genisteae</taxon>
        <taxon>Lupinus</taxon>
    </lineage>
</organism>
<evidence type="ECO:0000313" key="2">
    <source>
        <dbReference type="EMBL" id="CAL0328360.1"/>
    </source>
</evidence>
<feature type="region of interest" description="Disordered" evidence="1">
    <location>
        <begin position="24"/>
        <end position="78"/>
    </location>
</feature>
<keyword evidence="3" id="KW-1185">Reference proteome</keyword>
<name>A0AAV1Y5P2_LUPLU</name>
<dbReference type="EMBL" id="CAXHTB010000021">
    <property type="protein sequence ID" value="CAL0328360.1"/>
    <property type="molecule type" value="Genomic_DNA"/>
</dbReference>
<gene>
    <name evidence="2" type="ORF">LLUT_LOCUS29420</name>
</gene>